<dbReference type="PIRSF" id="PIRSF500176">
    <property type="entry name" value="L_ASNase"/>
    <property type="match status" value="1"/>
</dbReference>
<dbReference type="Pfam" id="PF17763">
    <property type="entry name" value="Asparaginase_C"/>
    <property type="match status" value="1"/>
</dbReference>
<dbReference type="InterPro" id="IPR040919">
    <property type="entry name" value="Asparaginase_C"/>
</dbReference>
<dbReference type="CDD" id="cd08964">
    <property type="entry name" value="L-asparaginase_II"/>
    <property type="match status" value="1"/>
</dbReference>
<feature type="active site" description="O-isoaspartyl threonine intermediate" evidence="5">
    <location>
        <position position="14"/>
    </location>
</feature>
<feature type="active site" evidence="8">
    <location>
        <position position="91"/>
    </location>
</feature>
<dbReference type="PRINTS" id="PR00139">
    <property type="entry name" value="ASNGLNASE"/>
</dbReference>
<keyword evidence="3" id="KW-0378">Hydrolase</keyword>
<dbReference type="GO" id="GO:0004067">
    <property type="term" value="F:asparaginase activity"/>
    <property type="evidence" value="ECO:0007669"/>
    <property type="project" value="UniProtKB-UniRule"/>
</dbReference>
<dbReference type="EMBL" id="BANX01000030">
    <property type="protein sequence ID" value="GAC70018.1"/>
    <property type="molecule type" value="Genomic_DNA"/>
</dbReference>
<feature type="binding site" evidence="6">
    <location>
        <position position="58"/>
    </location>
    <ligand>
        <name>substrate</name>
    </ligand>
</feature>
<evidence type="ECO:0000256" key="3">
    <source>
        <dbReference type="ARBA" id="ARBA00022801"/>
    </source>
</evidence>
<dbReference type="InterPro" id="IPR027475">
    <property type="entry name" value="Asparaginase/glutaminase_AS2"/>
</dbReference>
<dbReference type="RefSeq" id="WP_007623640.1">
    <property type="nucleotide sequence ID" value="NZ_BANX01000030.1"/>
</dbReference>
<dbReference type="InterPro" id="IPR006034">
    <property type="entry name" value="Asparaginase/glutaminase-like"/>
</dbReference>
<dbReference type="InterPro" id="IPR020827">
    <property type="entry name" value="Asparaginase/glutaminase_AS1"/>
</dbReference>
<protein>
    <recommendedName>
        <fullName evidence="2">asparaginase</fullName>
        <ecNumber evidence="2">3.5.1.1</ecNumber>
    </recommendedName>
</protein>
<evidence type="ECO:0000256" key="2">
    <source>
        <dbReference type="ARBA" id="ARBA00012920"/>
    </source>
</evidence>
<dbReference type="PROSITE" id="PS51732">
    <property type="entry name" value="ASN_GLN_ASE_3"/>
    <property type="match status" value="1"/>
</dbReference>
<dbReference type="STRING" id="1223545.GS4_30_00900"/>
<reference evidence="11 12" key="1">
    <citation type="submission" date="2013-01" db="EMBL/GenBank/DDBJ databases">
        <title>Whole genome shotgun sequence of Gordonia soli NBRC 108243.</title>
        <authorList>
            <person name="Isaki-Nakamura S."/>
            <person name="Hosoyama A."/>
            <person name="Tsuchikane K."/>
            <person name="Ando Y."/>
            <person name="Baba S."/>
            <person name="Ohji S."/>
            <person name="Hamada M."/>
            <person name="Tamura T."/>
            <person name="Yamazoe A."/>
            <person name="Yamazaki S."/>
            <person name="Fujita N."/>
        </authorList>
    </citation>
    <scope>NUCLEOTIDE SEQUENCE [LARGE SCALE GENOMIC DNA]</scope>
    <source>
        <strain evidence="11 12">NBRC 108243</strain>
    </source>
</reference>
<dbReference type="AlphaFoldDB" id="M0QN67"/>
<dbReference type="Gene3D" id="3.40.50.1170">
    <property type="entry name" value="L-asparaginase, N-terminal domain"/>
    <property type="match status" value="1"/>
</dbReference>
<dbReference type="PROSITE" id="PS00917">
    <property type="entry name" value="ASN_GLN_ASE_2"/>
    <property type="match status" value="1"/>
</dbReference>
<evidence type="ECO:0000259" key="10">
    <source>
        <dbReference type="Pfam" id="PF17763"/>
    </source>
</evidence>
<dbReference type="InterPro" id="IPR004550">
    <property type="entry name" value="AsnASE_II"/>
</dbReference>
<dbReference type="PIRSF" id="PIRSF001220">
    <property type="entry name" value="L-ASNase_gatD"/>
    <property type="match status" value="1"/>
</dbReference>
<dbReference type="EC" id="3.5.1.1" evidence="2"/>
<evidence type="ECO:0000256" key="7">
    <source>
        <dbReference type="PROSITE-ProRule" id="PRU10099"/>
    </source>
</evidence>
<dbReference type="InterPro" id="IPR027473">
    <property type="entry name" value="L-asparaginase_C"/>
</dbReference>
<comment type="catalytic activity">
    <reaction evidence="4">
        <text>L-asparagine + H2O = L-aspartate + NH4(+)</text>
        <dbReference type="Rhea" id="RHEA:21016"/>
        <dbReference type="ChEBI" id="CHEBI:15377"/>
        <dbReference type="ChEBI" id="CHEBI:28938"/>
        <dbReference type="ChEBI" id="CHEBI:29991"/>
        <dbReference type="ChEBI" id="CHEBI:58048"/>
        <dbReference type="EC" id="3.5.1.1"/>
    </reaction>
</comment>
<dbReference type="PROSITE" id="PS00144">
    <property type="entry name" value="ASN_GLN_ASE_1"/>
    <property type="match status" value="1"/>
</dbReference>
<dbReference type="InterPro" id="IPR027474">
    <property type="entry name" value="L-asparaginase_N"/>
</dbReference>
<evidence type="ECO:0000256" key="1">
    <source>
        <dbReference type="ARBA" id="ARBA00010518"/>
    </source>
</evidence>
<evidence type="ECO:0000256" key="5">
    <source>
        <dbReference type="PIRSR" id="PIRSR001220-1"/>
    </source>
</evidence>
<sequence>MTSTNIVVISTGGTIAATATDDGAVPSVGSAQLVSAATRDSTQDRHVLRTVDLFAVDSSALTPVDQLRIARAVADALSDPTVAGVVVTHGTDTMEESAVLVDVLHTDVRPVVFTGAQRPADAAEPDGPANLADAVRVAADPASRGRGVLVTMGGRVLPARGLFKSSTTALEAFETIHPTLGRPTLPFPPASASLPRVDLVALYPGIAPGVIAAALAQNTAGVVVSATGSGNTHPDIAAEISRAIRGGTPVIVTSRVPHGAVVPTYGGGGGAVDLVRAGAIVSEWLRAPQARIVLMLLVAAGGATADIADFFARTAPGD</sequence>
<dbReference type="InterPro" id="IPR036152">
    <property type="entry name" value="Asp/glu_Ase-like_sf"/>
</dbReference>
<comment type="caution">
    <text evidence="11">The sequence shown here is derived from an EMBL/GenBank/DDBJ whole genome shotgun (WGS) entry which is preliminary data.</text>
</comment>
<keyword evidence="12" id="KW-1185">Reference proteome</keyword>
<dbReference type="SMART" id="SM00870">
    <property type="entry name" value="Asparaginase"/>
    <property type="match status" value="1"/>
</dbReference>
<feature type="binding site" evidence="6">
    <location>
        <begin position="91"/>
        <end position="92"/>
    </location>
    <ligand>
        <name>substrate</name>
    </ligand>
</feature>
<feature type="domain" description="Asparaginase/glutaminase C-terminal" evidence="10">
    <location>
        <begin position="196"/>
        <end position="311"/>
    </location>
</feature>
<organism evidence="11 12">
    <name type="scientific">Gordonia soli NBRC 108243</name>
    <dbReference type="NCBI Taxonomy" id="1223545"/>
    <lineage>
        <taxon>Bacteria</taxon>
        <taxon>Bacillati</taxon>
        <taxon>Actinomycetota</taxon>
        <taxon>Actinomycetes</taxon>
        <taxon>Mycobacteriales</taxon>
        <taxon>Gordoniaceae</taxon>
        <taxon>Gordonia</taxon>
    </lineage>
</organism>
<comment type="similarity">
    <text evidence="1">Belongs to the asparaginase 1 family.</text>
</comment>
<accession>M0QN67</accession>
<evidence type="ECO:0000256" key="4">
    <source>
        <dbReference type="ARBA" id="ARBA00049366"/>
    </source>
</evidence>
<proteinExistence type="inferred from homology"/>
<dbReference type="Gene3D" id="3.40.50.40">
    <property type="match status" value="1"/>
</dbReference>
<dbReference type="eggNOG" id="COG0252">
    <property type="taxonomic scope" value="Bacteria"/>
</dbReference>
<dbReference type="Pfam" id="PF00710">
    <property type="entry name" value="Asparaginase"/>
    <property type="match status" value="1"/>
</dbReference>
<name>M0QN67_9ACTN</name>
<dbReference type="PANTHER" id="PTHR11707:SF28">
    <property type="entry name" value="60 KDA LYSOPHOSPHOLIPASE"/>
    <property type="match status" value="1"/>
</dbReference>
<dbReference type="InterPro" id="IPR037152">
    <property type="entry name" value="L-asparaginase_N_sf"/>
</dbReference>
<dbReference type="PANTHER" id="PTHR11707">
    <property type="entry name" value="L-ASPARAGINASE"/>
    <property type="match status" value="1"/>
</dbReference>
<evidence type="ECO:0000259" key="9">
    <source>
        <dbReference type="Pfam" id="PF00710"/>
    </source>
</evidence>
<dbReference type="SUPFAM" id="SSF53774">
    <property type="entry name" value="Glutaminase/Asparaginase"/>
    <property type="match status" value="1"/>
</dbReference>
<dbReference type="Proteomes" id="UP000011666">
    <property type="component" value="Unassembled WGS sequence"/>
</dbReference>
<evidence type="ECO:0000256" key="6">
    <source>
        <dbReference type="PIRSR" id="PIRSR001220-2"/>
    </source>
</evidence>
<gene>
    <name evidence="11" type="ORF">GS4_30_00900</name>
</gene>
<feature type="domain" description="L-asparaginase N-terminal" evidence="9">
    <location>
        <begin position="5"/>
        <end position="177"/>
    </location>
</feature>
<dbReference type="OrthoDB" id="9788068at2"/>
<evidence type="ECO:0000256" key="8">
    <source>
        <dbReference type="PROSITE-ProRule" id="PRU10100"/>
    </source>
</evidence>
<evidence type="ECO:0000313" key="11">
    <source>
        <dbReference type="EMBL" id="GAC70018.1"/>
    </source>
</evidence>
<feature type="active site" evidence="7">
    <location>
        <position position="14"/>
    </location>
</feature>
<dbReference type="GO" id="GO:0006528">
    <property type="term" value="P:asparagine metabolic process"/>
    <property type="evidence" value="ECO:0007669"/>
    <property type="project" value="InterPro"/>
</dbReference>
<dbReference type="SFLD" id="SFLDS00057">
    <property type="entry name" value="Glutaminase/Asparaginase"/>
    <property type="match status" value="1"/>
</dbReference>
<evidence type="ECO:0000313" key="12">
    <source>
        <dbReference type="Proteomes" id="UP000011666"/>
    </source>
</evidence>